<dbReference type="Pfam" id="PF00856">
    <property type="entry name" value="SET"/>
    <property type="match status" value="1"/>
</dbReference>
<dbReference type="PANTHER" id="PTHR13271">
    <property type="entry name" value="UNCHARACTERIZED PUTATIVE METHYLTRANSFERASE"/>
    <property type="match status" value="1"/>
</dbReference>
<dbReference type="PhylomeDB" id="A0A060T865"/>
<dbReference type="InterPro" id="IPR046341">
    <property type="entry name" value="SET_dom_sf"/>
</dbReference>
<dbReference type="GO" id="GO:0005634">
    <property type="term" value="C:nucleus"/>
    <property type="evidence" value="ECO:0007669"/>
    <property type="project" value="TreeGrafter"/>
</dbReference>
<evidence type="ECO:0000256" key="1">
    <source>
        <dbReference type="SAM" id="MobiDB-lite"/>
    </source>
</evidence>
<dbReference type="Gene3D" id="3.90.1410.10">
    <property type="entry name" value="set domain protein methyltransferase, domain 1"/>
    <property type="match status" value="1"/>
</dbReference>
<dbReference type="AlphaFoldDB" id="A0A060T865"/>
<dbReference type="GO" id="GO:0016279">
    <property type="term" value="F:protein-lysine N-methyltransferase activity"/>
    <property type="evidence" value="ECO:0007669"/>
    <property type="project" value="TreeGrafter"/>
</dbReference>
<dbReference type="PROSITE" id="PS50280">
    <property type="entry name" value="SET"/>
    <property type="match status" value="1"/>
</dbReference>
<accession>A0A060T865</accession>
<reference evidence="3" key="1">
    <citation type="submission" date="2014-02" db="EMBL/GenBank/DDBJ databases">
        <authorList>
            <person name="Genoscope - CEA"/>
        </authorList>
    </citation>
    <scope>NUCLEOTIDE SEQUENCE</scope>
    <source>
        <strain evidence="3">LS3</strain>
    </source>
</reference>
<dbReference type="PANTHER" id="PTHR13271:SF34">
    <property type="entry name" value="N-LYSINE METHYLTRANSFERASE SETD6"/>
    <property type="match status" value="1"/>
</dbReference>
<dbReference type="SUPFAM" id="SSF82199">
    <property type="entry name" value="SET domain"/>
    <property type="match status" value="1"/>
</dbReference>
<organism evidence="3">
    <name type="scientific">Blastobotrys adeninivorans</name>
    <name type="common">Yeast</name>
    <name type="synonym">Arxula adeninivorans</name>
    <dbReference type="NCBI Taxonomy" id="409370"/>
    <lineage>
        <taxon>Eukaryota</taxon>
        <taxon>Fungi</taxon>
        <taxon>Dikarya</taxon>
        <taxon>Ascomycota</taxon>
        <taxon>Saccharomycotina</taxon>
        <taxon>Dipodascomycetes</taxon>
        <taxon>Dipodascales</taxon>
        <taxon>Trichomonascaceae</taxon>
        <taxon>Blastobotrys</taxon>
    </lineage>
</organism>
<protein>
    <submittedName>
        <fullName evidence="3">ARAD1D01210p</fullName>
    </submittedName>
</protein>
<feature type="region of interest" description="Disordered" evidence="1">
    <location>
        <begin position="181"/>
        <end position="207"/>
    </location>
</feature>
<reference evidence="3" key="2">
    <citation type="submission" date="2014-06" db="EMBL/GenBank/DDBJ databases">
        <title>The complete genome of Blastobotrys (Arxula) adeninivorans LS3 - a yeast of biotechnological interest.</title>
        <authorList>
            <person name="Kunze G."/>
            <person name="Gaillardin C."/>
            <person name="Czernicka M."/>
            <person name="Durrens P."/>
            <person name="Martin T."/>
            <person name="Boer E."/>
            <person name="Gabaldon T."/>
            <person name="Cruz J."/>
            <person name="Talla E."/>
            <person name="Marck C."/>
            <person name="Goffeau A."/>
            <person name="Barbe V."/>
            <person name="Baret P."/>
            <person name="Baronian K."/>
            <person name="Beier S."/>
            <person name="Bleykasten C."/>
            <person name="Bode R."/>
            <person name="Casaregola S."/>
            <person name="Despons L."/>
            <person name="Fairhead C."/>
            <person name="Giersberg M."/>
            <person name="Gierski P."/>
            <person name="Hahnel U."/>
            <person name="Hartmann A."/>
            <person name="Jankowska D."/>
            <person name="Jubin C."/>
            <person name="Jung P."/>
            <person name="Lafontaine I."/>
            <person name="Leh-Louis V."/>
            <person name="Lemaire M."/>
            <person name="Marcet-Houben M."/>
            <person name="Mascher M."/>
            <person name="Morel G."/>
            <person name="Richard G.-F."/>
            <person name="Riechen J."/>
            <person name="Sacerdot C."/>
            <person name="Sarkar A."/>
            <person name="Savel G."/>
            <person name="Schacherer J."/>
            <person name="Sherman D."/>
            <person name="Straub M.-L."/>
            <person name="Stein N."/>
            <person name="Thierry A."/>
            <person name="Trautwein-Schult A."/>
            <person name="Westhof E."/>
            <person name="Worch S."/>
            <person name="Dujon B."/>
            <person name="Souciet J.-L."/>
            <person name="Wincker P."/>
            <person name="Scholz U."/>
            <person name="Neuveglise N."/>
        </authorList>
    </citation>
    <scope>NUCLEOTIDE SEQUENCE</scope>
    <source>
        <strain evidence="3">LS3</strain>
    </source>
</reference>
<gene>
    <name evidence="3" type="ORF">GNLVRS02_ARAD1D01210g</name>
</gene>
<name>A0A060T865_BLAAD</name>
<dbReference type="FunFam" id="3.90.1410.10:FF:000007">
    <property type="entry name" value="Ribosomal lysine N-methyltransferase 4"/>
    <property type="match status" value="1"/>
</dbReference>
<evidence type="ECO:0000259" key="2">
    <source>
        <dbReference type="PROSITE" id="PS50280"/>
    </source>
</evidence>
<dbReference type="InterPro" id="IPR050600">
    <property type="entry name" value="SETD3_SETD6_MTase"/>
</dbReference>
<feature type="compositionally biased region" description="Acidic residues" evidence="1">
    <location>
        <begin position="194"/>
        <end position="204"/>
    </location>
</feature>
<proteinExistence type="predicted"/>
<evidence type="ECO:0000313" key="3">
    <source>
        <dbReference type="EMBL" id="CDP36989.1"/>
    </source>
</evidence>
<sequence length="471" mass="52889">MSFEEVGERFWQWLKDIGVEISPKIALHDYRNQGQGRGVIAVEDIAKGETLFSIPREAVMSVDNDSQFESLIAGKDFGPWIDLIAYMMTIDQSEKWKPYFDVLPTQFNTPMFWDEAETRKLLKGSAVVDKIGKSEAEEQYKAALEPFFASNPQLAGEKSVESFHRMGSVIMSYSFDVFAKPENQDDKKSGNGEGSDDEEEEEEEMSVKAMVPLADMLNAHTRLCNANLCHDDKNHKVLEMRAIKNIPKGGQVYNTYGELPNSDLLRRYGYAEAGGTEFDVVEVSTETMGRAIVDLKLASSEKVNQAISQLESMADEDVLPFYDDAYDVPVSGEPDLTNLVVLSLLEVLATQDKSSLPSMKKLVKNAIRTAEEAQLTESARDIWTRAIELRLQDYSSDLVEEAKSDPNVSPKDDVIVEKNAMCREVLLGEVRILLRTAEWANGVDVIPVEKLLKDKRKGEDSKESRKKSKKN</sequence>
<feature type="domain" description="SET" evidence="2">
    <location>
        <begin position="23"/>
        <end position="257"/>
    </location>
</feature>
<dbReference type="EMBL" id="HG937694">
    <property type="protein sequence ID" value="CDP36989.1"/>
    <property type="molecule type" value="Genomic_DNA"/>
</dbReference>
<dbReference type="InterPro" id="IPR001214">
    <property type="entry name" value="SET_dom"/>
</dbReference>